<dbReference type="EMBL" id="HBIW01012849">
    <property type="protein sequence ID" value="CAE0695591.1"/>
    <property type="molecule type" value="Transcribed_RNA"/>
</dbReference>
<feature type="coiled-coil region" evidence="1">
    <location>
        <begin position="122"/>
        <end position="191"/>
    </location>
</feature>
<feature type="compositionally biased region" description="Acidic residues" evidence="2">
    <location>
        <begin position="1053"/>
        <end position="1064"/>
    </location>
</feature>
<dbReference type="AlphaFoldDB" id="A0A7S3ZVR4"/>
<proteinExistence type="predicted"/>
<organism evidence="3">
    <name type="scientific">Pelagomonas calceolata</name>
    <dbReference type="NCBI Taxonomy" id="35677"/>
    <lineage>
        <taxon>Eukaryota</taxon>
        <taxon>Sar</taxon>
        <taxon>Stramenopiles</taxon>
        <taxon>Ochrophyta</taxon>
        <taxon>Pelagophyceae</taxon>
        <taxon>Pelagomonadales</taxon>
        <taxon>Pelagomonadaceae</taxon>
        <taxon>Pelagomonas</taxon>
    </lineage>
</organism>
<evidence type="ECO:0000256" key="1">
    <source>
        <dbReference type="SAM" id="Coils"/>
    </source>
</evidence>
<reference evidence="4" key="2">
    <citation type="submission" date="2021-11" db="EMBL/GenBank/DDBJ databases">
        <authorList>
            <consortium name="Genoscope - CEA"/>
            <person name="William W."/>
        </authorList>
    </citation>
    <scope>NUCLEOTIDE SEQUENCE</scope>
</reference>
<accession>A0A7S3ZVR4</accession>
<keyword evidence="5" id="KW-1185">Reference proteome</keyword>
<protein>
    <submittedName>
        <fullName evidence="3">Uncharacterized protein</fullName>
    </submittedName>
</protein>
<dbReference type="Proteomes" id="UP000789595">
    <property type="component" value="Unassembled WGS sequence"/>
</dbReference>
<dbReference type="OrthoDB" id="204189at2759"/>
<gene>
    <name evidence="3" type="ORF">PCAL00307_LOCUS11027</name>
    <name evidence="4" type="ORF">PECAL_6P00570</name>
</gene>
<feature type="region of interest" description="Disordered" evidence="2">
    <location>
        <begin position="760"/>
        <end position="1064"/>
    </location>
</feature>
<evidence type="ECO:0000313" key="4">
    <source>
        <dbReference type="EMBL" id="CAH0378471.1"/>
    </source>
</evidence>
<feature type="region of interest" description="Disordered" evidence="2">
    <location>
        <begin position="31"/>
        <end position="68"/>
    </location>
</feature>
<sequence length="1064" mass="117448">MAYLSHDAWEAQLQHKAPRAILDSYNRGYESYQEENVPPPRRPQRWASPSEALMRRPTPVSPLEEADAQFERRATVKAAHALKADLEDMLRSGLKVVGNDAREAKAATDYLKGDMELRRREYQETQRSCQTLELALEALRHESESKRDWFARRDAERAEEEAWRRRVDADVAQLRSDRDELRRQNSELLETVRRMAGGDGMEGDVVARAQVQAHAAASAAVVPVQAHLERELSLVRRHVAALRSGGSFENIAPGDVDEALTSQRPSELLIKGVVAGAVSEAETRLEEKLAKALPVKLQPTLERHAERAAKDAEDQVLAKLQAAGTRGRGGLLAVLGGDAAFGSEAADQAQERKRKVDAAIARTEEHDTLLRDLRDEVRRTQDRVKNREQFLEDEDRKRTREVEDACQKALAKAAEALDATKQTQSFVDAAEAAARTRRDRDRAEVLQKCSVYADEARADVSALRRQHADTLAAISQLEAKEQDRRNQAIADVENIPAVRRAGAASSRLDALEEGVKSLETHVRGAIETSLRERQGDLEVHDRRVKRLEAWRDGGDRVLGAEATLERLADADNLLRKEDQSQNQRLAAMDEQLAALKAHAQSLQPQRVARCERDAQDALAKAQAASENSDRRFSQQRETLEGIQKKYEAFLTSSKRQVEELQDKFRTTQQYERRVATVETEQNDLRQLIQRHHGELAASQTLAVEKLAKEMRDLERDRRVELDGVRNVAKGALQRTDRVLVELDAVARRVDELHSDVRLEHGRASFQRASSPSHFGGDDKTTTSPPPPSSSSSKRQQAPGSVRTVLARGGGVPSETASSSTKSDDPLGRSRRVVLSKPKDEAFSSPVEKIKPKKKKSPPPEPVEEAKAPSPKAYKSPFSDSEASLSARKPYKSPFGNPDVPAPAPSPPLPGRSSYTLPDDETLPEPFTKEASPPQTAPKKPYRSPFSPAPAPAPIDGPAKNSPSNSDNSWDDSESDDGDIAEAPQPAPSSDDDEVHIPTLGEASPAQPARTRRTLADSHDSASVDDIPEIDTLDAVSASPQYSSRLGRQASVVEGDDGDSFEESD</sequence>
<evidence type="ECO:0000313" key="5">
    <source>
        <dbReference type="Proteomes" id="UP000789595"/>
    </source>
</evidence>
<evidence type="ECO:0000256" key="2">
    <source>
        <dbReference type="SAM" id="MobiDB-lite"/>
    </source>
</evidence>
<feature type="compositionally biased region" description="Acidic residues" evidence="2">
    <location>
        <begin position="968"/>
        <end position="979"/>
    </location>
</feature>
<feature type="coiled-coil region" evidence="1">
    <location>
        <begin position="346"/>
        <end position="394"/>
    </location>
</feature>
<evidence type="ECO:0000313" key="3">
    <source>
        <dbReference type="EMBL" id="CAE0695591.1"/>
    </source>
</evidence>
<reference evidence="3" key="1">
    <citation type="submission" date="2021-01" db="EMBL/GenBank/DDBJ databases">
        <authorList>
            <person name="Corre E."/>
            <person name="Pelletier E."/>
            <person name="Niang G."/>
            <person name="Scheremetjew M."/>
            <person name="Finn R."/>
            <person name="Kale V."/>
            <person name="Holt S."/>
            <person name="Cochrane G."/>
            <person name="Meng A."/>
            <person name="Brown T."/>
            <person name="Cohen L."/>
        </authorList>
    </citation>
    <scope>NUCLEOTIDE SEQUENCE</scope>
    <source>
        <strain evidence="3">CCMP1756</strain>
    </source>
</reference>
<feature type="compositionally biased region" description="Pro residues" evidence="2">
    <location>
        <begin position="899"/>
        <end position="909"/>
    </location>
</feature>
<name>A0A7S3ZVR4_9STRA</name>
<keyword evidence="1" id="KW-0175">Coiled coil</keyword>
<dbReference type="EMBL" id="CAKKNE010000006">
    <property type="protein sequence ID" value="CAH0378471.1"/>
    <property type="molecule type" value="Genomic_DNA"/>
</dbReference>